<feature type="domain" description="DUF305" evidence="1">
    <location>
        <begin position="72"/>
        <end position="153"/>
    </location>
</feature>
<evidence type="ECO:0000259" key="1">
    <source>
        <dbReference type="Pfam" id="PF03713"/>
    </source>
</evidence>
<organism evidence="2 3">
    <name type="scientific">Hymenobacter mucosus</name>
    <dbReference type="NCBI Taxonomy" id="1411120"/>
    <lineage>
        <taxon>Bacteria</taxon>
        <taxon>Pseudomonadati</taxon>
        <taxon>Bacteroidota</taxon>
        <taxon>Cytophagia</taxon>
        <taxon>Cytophagales</taxon>
        <taxon>Hymenobacteraceae</taxon>
        <taxon>Hymenobacter</taxon>
    </lineage>
</organism>
<dbReference type="Gene3D" id="1.20.1260.10">
    <property type="match status" value="1"/>
</dbReference>
<reference evidence="3" key="1">
    <citation type="submission" date="2017-06" db="EMBL/GenBank/DDBJ databases">
        <authorList>
            <person name="Varghese N."/>
            <person name="Submissions S."/>
        </authorList>
    </citation>
    <scope>NUCLEOTIDE SEQUENCE [LARGE SCALE GENOMIC DNA]</scope>
    <source>
        <strain evidence="3">DSM 28041</strain>
    </source>
</reference>
<sequence length="165" mass="17793">MHQPPTHGTATAHDMTKPFLFLLAFTFGGVATARAQHHTPAGTTSMPGTTHSMTGMTGLKMDHTAAPGTPVAAFQHGMDSVMVVMDEGMRRMEGARPDDIDASFAAMMLPHHQGAVDMARLQLLYGKDPALRRLAQSIIAEQQVEIQQMAAWLKQHPVGTQNPGK</sequence>
<dbReference type="InterPro" id="IPR012347">
    <property type="entry name" value="Ferritin-like"/>
</dbReference>
<dbReference type="PANTHER" id="PTHR36933">
    <property type="entry name" value="SLL0788 PROTEIN"/>
    <property type="match status" value="1"/>
</dbReference>
<proteinExistence type="predicted"/>
<dbReference type="InterPro" id="IPR005183">
    <property type="entry name" value="DUF305_CopM-like"/>
</dbReference>
<dbReference type="AlphaFoldDB" id="A0A239BBE5"/>
<keyword evidence="3" id="KW-1185">Reference proteome</keyword>
<gene>
    <name evidence="2" type="ORF">SAMN06269173_12039</name>
</gene>
<dbReference type="Proteomes" id="UP000198310">
    <property type="component" value="Unassembled WGS sequence"/>
</dbReference>
<accession>A0A239BBE5</accession>
<dbReference type="Pfam" id="PF03713">
    <property type="entry name" value="DUF305"/>
    <property type="match status" value="1"/>
</dbReference>
<evidence type="ECO:0000313" key="3">
    <source>
        <dbReference type="Proteomes" id="UP000198310"/>
    </source>
</evidence>
<protein>
    <recommendedName>
        <fullName evidence="1">DUF305 domain-containing protein</fullName>
    </recommendedName>
</protein>
<dbReference type="EMBL" id="FZNS01000020">
    <property type="protein sequence ID" value="SNS04922.1"/>
    <property type="molecule type" value="Genomic_DNA"/>
</dbReference>
<dbReference type="PANTHER" id="PTHR36933:SF1">
    <property type="entry name" value="SLL0788 PROTEIN"/>
    <property type="match status" value="1"/>
</dbReference>
<name>A0A239BBE5_9BACT</name>
<evidence type="ECO:0000313" key="2">
    <source>
        <dbReference type="EMBL" id="SNS04922.1"/>
    </source>
</evidence>